<dbReference type="InterPro" id="IPR036249">
    <property type="entry name" value="Thioredoxin-like_sf"/>
</dbReference>
<evidence type="ECO:0000259" key="2">
    <source>
        <dbReference type="PROSITE" id="PS50405"/>
    </source>
</evidence>
<dbReference type="InterPro" id="IPR004046">
    <property type="entry name" value="GST_C"/>
</dbReference>
<evidence type="ECO:0000313" key="3">
    <source>
        <dbReference type="EMBL" id="URI11483.1"/>
    </source>
</evidence>
<evidence type="ECO:0000259" key="1">
    <source>
        <dbReference type="PROSITE" id="PS50404"/>
    </source>
</evidence>
<evidence type="ECO:0000313" key="4">
    <source>
        <dbReference type="Proteomes" id="UP001056201"/>
    </source>
</evidence>
<organism evidence="3 4">
    <name type="scientific">Aquincola tertiaricarbonis</name>
    <dbReference type="NCBI Taxonomy" id="391953"/>
    <lineage>
        <taxon>Bacteria</taxon>
        <taxon>Pseudomonadati</taxon>
        <taxon>Pseudomonadota</taxon>
        <taxon>Betaproteobacteria</taxon>
        <taxon>Burkholderiales</taxon>
        <taxon>Sphaerotilaceae</taxon>
        <taxon>Aquincola</taxon>
    </lineage>
</organism>
<dbReference type="PANTHER" id="PTHR44051">
    <property type="entry name" value="GLUTATHIONE S-TRANSFERASE-RELATED"/>
    <property type="match status" value="1"/>
</dbReference>
<dbReference type="PANTHER" id="PTHR44051:SF8">
    <property type="entry name" value="GLUTATHIONE S-TRANSFERASE GSTA"/>
    <property type="match status" value="1"/>
</dbReference>
<dbReference type="SUPFAM" id="SSF52833">
    <property type="entry name" value="Thioredoxin-like"/>
    <property type="match status" value="1"/>
</dbReference>
<dbReference type="InterPro" id="IPR036282">
    <property type="entry name" value="Glutathione-S-Trfase_C_sf"/>
</dbReference>
<dbReference type="SFLD" id="SFLDG00358">
    <property type="entry name" value="Main_(cytGST)"/>
    <property type="match status" value="1"/>
</dbReference>
<accession>A0ABY4SDT7</accession>
<name>A0ABY4SDT7_AQUTE</name>
<dbReference type="Gene3D" id="3.40.30.10">
    <property type="entry name" value="Glutaredoxin"/>
    <property type="match status" value="1"/>
</dbReference>
<dbReference type="CDD" id="cd03188">
    <property type="entry name" value="GST_C_Beta"/>
    <property type="match status" value="1"/>
</dbReference>
<sequence length="196" mass="21521">MKLYLAPGACSLAAHIALHEAGIDFDRITVDLRAKRTEDGADFTSINPKGYVPTLVLDDGSTLTENVALLDWIAQRSGKPLPGGELGRTRLLEMLAFISTEVHKQFGRLFFPTSDAEKTAALDKVAQRLQYLAGQLKGDYLFGNEMSVADAYLYVMLRWADGKGATVPAALQTYRQRLEARPAVQLALRHEGLDAK</sequence>
<dbReference type="CDD" id="cd03057">
    <property type="entry name" value="GST_N_Beta"/>
    <property type="match status" value="1"/>
</dbReference>
<keyword evidence="4" id="KW-1185">Reference proteome</keyword>
<dbReference type="EMBL" id="CP097636">
    <property type="protein sequence ID" value="URI11483.1"/>
    <property type="molecule type" value="Genomic_DNA"/>
</dbReference>
<protein>
    <submittedName>
        <fullName evidence="3">Glutathione binding-like protein</fullName>
    </submittedName>
</protein>
<dbReference type="RefSeq" id="WP_250199677.1">
    <property type="nucleotide sequence ID" value="NZ_CP097636.1"/>
</dbReference>
<dbReference type="Gene3D" id="1.20.1050.10">
    <property type="match status" value="1"/>
</dbReference>
<reference evidence="3" key="1">
    <citation type="submission" date="2022-05" db="EMBL/GenBank/DDBJ databases">
        <title>An RpoN-dependent PEP-CTERM gene is involved in floc formation of an Aquincola tertiaricarbonis strain.</title>
        <authorList>
            <person name="Qiu D."/>
            <person name="Xia M."/>
        </authorList>
    </citation>
    <scope>NUCLEOTIDE SEQUENCE</scope>
    <source>
        <strain evidence="3">RN12</strain>
    </source>
</reference>
<proteinExistence type="predicted"/>
<feature type="domain" description="GST N-terminal" evidence="1">
    <location>
        <begin position="1"/>
        <end position="81"/>
    </location>
</feature>
<dbReference type="Proteomes" id="UP001056201">
    <property type="component" value="Chromosome 2"/>
</dbReference>
<gene>
    <name evidence="3" type="ORF">MW290_21315</name>
</gene>
<dbReference type="SFLD" id="SFLDS00019">
    <property type="entry name" value="Glutathione_Transferase_(cytos"/>
    <property type="match status" value="1"/>
</dbReference>
<feature type="domain" description="GST C-terminal" evidence="2">
    <location>
        <begin position="84"/>
        <end position="196"/>
    </location>
</feature>
<dbReference type="PROSITE" id="PS50405">
    <property type="entry name" value="GST_CTER"/>
    <property type="match status" value="1"/>
</dbReference>
<dbReference type="InterPro" id="IPR010987">
    <property type="entry name" value="Glutathione-S-Trfase_C-like"/>
</dbReference>
<dbReference type="SUPFAM" id="SSF47616">
    <property type="entry name" value="GST C-terminal domain-like"/>
    <property type="match status" value="1"/>
</dbReference>
<dbReference type="SFLD" id="SFLDG01150">
    <property type="entry name" value="Main.1:_Beta-like"/>
    <property type="match status" value="1"/>
</dbReference>
<dbReference type="InterPro" id="IPR004045">
    <property type="entry name" value="Glutathione_S-Trfase_N"/>
</dbReference>
<dbReference type="InterPro" id="IPR040079">
    <property type="entry name" value="Glutathione_S-Trfase"/>
</dbReference>
<dbReference type="Pfam" id="PF00043">
    <property type="entry name" value="GST_C"/>
    <property type="match status" value="1"/>
</dbReference>
<dbReference type="PROSITE" id="PS50404">
    <property type="entry name" value="GST_NTER"/>
    <property type="match status" value="1"/>
</dbReference>
<dbReference type="Pfam" id="PF13409">
    <property type="entry name" value="GST_N_2"/>
    <property type="match status" value="1"/>
</dbReference>